<dbReference type="AlphaFoldDB" id="A0A064C9Z8"/>
<organism evidence="2 3">
    <name type="scientific">Mycolicibacterium aromaticivorans JS19b1 = JCM 16368</name>
    <dbReference type="NCBI Taxonomy" id="1440774"/>
    <lineage>
        <taxon>Bacteria</taxon>
        <taxon>Bacillati</taxon>
        <taxon>Actinomycetota</taxon>
        <taxon>Actinomycetes</taxon>
        <taxon>Mycobacteriales</taxon>
        <taxon>Mycobacteriaceae</taxon>
        <taxon>Mycolicibacterium</taxon>
    </lineage>
</organism>
<gene>
    <name evidence="2" type="ORF">Y900_028075</name>
</gene>
<evidence type="ECO:0000256" key="1">
    <source>
        <dbReference type="SAM" id="MobiDB-lite"/>
    </source>
</evidence>
<reference evidence="2" key="1">
    <citation type="submission" date="2014-05" db="EMBL/GenBank/DDBJ databases">
        <title>Genome sequence of Mycobacterium aromaticivorans strain JS19b1T (= DSM 45407T).</title>
        <authorList>
            <person name="Kwak Y."/>
            <person name="Park G.-S."/>
            <person name="Li Q.X."/>
            <person name="Lee S.-E."/>
            <person name="Shin J.-H."/>
        </authorList>
    </citation>
    <scope>NUCLEOTIDE SEQUENCE [LARGE SCALE GENOMIC DNA]</scope>
    <source>
        <strain evidence="2">JS19b1</strain>
    </source>
</reference>
<comment type="caution">
    <text evidence="2">The sequence shown here is derived from an EMBL/GenBank/DDBJ whole genome shotgun (WGS) entry which is preliminary data.</text>
</comment>
<proteinExistence type="predicted"/>
<evidence type="ECO:0000313" key="2">
    <source>
        <dbReference type="EMBL" id="KDE97145.1"/>
    </source>
</evidence>
<dbReference type="EMBL" id="JALN02000002">
    <property type="protein sequence ID" value="KDE97145.1"/>
    <property type="molecule type" value="Genomic_DNA"/>
</dbReference>
<name>A0A064C9Z8_9MYCO</name>
<dbReference type="Proteomes" id="UP000022835">
    <property type="component" value="Unassembled WGS sequence"/>
</dbReference>
<feature type="region of interest" description="Disordered" evidence="1">
    <location>
        <begin position="1"/>
        <end position="26"/>
    </location>
</feature>
<accession>A0A064C9Z8</accession>
<keyword evidence="3" id="KW-1185">Reference proteome</keyword>
<feature type="compositionally biased region" description="Basic and acidic residues" evidence="1">
    <location>
        <begin position="9"/>
        <end position="26"/>
    </location>
</feature>
<protein>
    <submittedName>
        <fullName evidence="2">Uncharacterized protein</fullName>
    </submittedName>
</protein>
<sequence>MAGPTFNGRRRDGNYDGRQTDPRSRTIEKLALSAQTASGRRNFADPSRDYDADLEKSLITDGSSVSPALSEVPLLQCR</sequence>
<evidence type="ECO:0000313" key="3">
    <source>
        <dbReference type="Proteomes" id="UP000022835"/>
    </source>
</evidence>
<dbReference type="RefSeq" id="WP_036348407.1">
    <property type="nucleotide sequence ID" value="NZ_JALN02000002.1"/>
</dbReference>